<reference evidence="1" key="1">
    <citation type="journal article" date="2015" name="Nature">
        <title>Complex archaea that bridge the gap between prokaryotes and eukaryotes.</title>
        <authorList>
            <person name="Spang A."/>
            <person name="Saw J.H."/>
            <person name="Jorgensen S.L."/>
            <person name="Zaremba-Niedzwiedzka K."/>
            <person name="Martijn J."/>
            <person name="Lind A.E."/>
            <person name="van Eijk R."/>
            <person name="Schleper C."/>
            <person name="Guy L."/>
            <person name="Ettema T.J."/>
        </authorList>
    </citation>
    <scope>NUCLEOTIDE SEQUENCE</scope>
</reference>
<gene>
    <name evidence="1" type="ORF">LCGC14_0547310</name>
</gene>
<name>A0A0F9RVS0_9ZZZZ</name>
<organism evidence="1">
    <name type="scientific">marine sediment metagenome</name>
    <dbReference type="NCBI Taxonomy" id="412755"/>
    <lineage>
        <taxon>unclassified sequences</taxon>
        <taxon>metagenomes</taxon>
        <taxon>ecological metagenomes</taxon>
    </lineage>
</organism>
<dbReference type="AlphaFoldDB" id="A0A0F9RVS0"/>
<dbReference type="EMBL" id="LAZR01000745">
    <property type="protein sequence ID" value="KKN58929.1"/>
    <property type="molecule type" value="Genomic_DNA"/>
</dbReference>
<evidence type="ECO:0000313" key="1">
    <source>
        <dbReference type="EMBL" id="KKN58929.1"/>
    </source>
</evidence>
<accession>A0A0F9RVS0</accession>
<proteinExistence type="predicted"/>
<sequence length="46" mass="5667">MTRNKEEYEDDFEDDDLDGLSGEVINHLRKDRRGRRKKKVKWEDDE</sequence>
<protein>
    <submittedName>
        <fullName evidence="1">Uncharacterized protein</fullName>
    </submittedName>
</protein>
<comment type="caution">
    <text evidence="1">The sequence shown here is derived from an EMBL/GenBank/DDBJ whole genome shotgun (WGS) entry which is preliminary data.</text>
</comment>